<dbReference type="AlphaFoldDB" id="A0A9J6DZ28"/>
<accession>A0A9J6DZ28</accession>
<gene>
    <name evidence="1" type="ORF">HPB51_004702</name>
</gene>
<sequence>MASSIKKQGSSSPFKDQDEKMVVYPSLARRASRARVFGLPGTDAHHYHFFIVSEQTEQASKYTRPILLVGRSSKPASQLFSNVLVCAHFGWNNDSGAGPNELALNEGLSASAEMQQKPSEHLALGARKVRYAVLIIGG</sequence>
<comment type="caution">
    <text evidence="1">The sequence shown here is derived from an EMBL/GenBank/DDBJ whole genome shotgun (WGS) entry which is preliminary data.</text>
</comment>
<evidence type="ECO:0000313" key="2">
    <source>
        <dbReference type="Proteomes" id="UP000821866"/>
    </source>
</evidence>
<organism evidence="1 2">
    <name type="scientific">Rhipicephalus microplus</name>
    <name type="common">Cattle tick</name>
    <name type="synonym">Boophilus microplus</name>
    <dbReference type="NCBI Taxonomy" id="6941"/>
    <lineage>
        <taxon>Eukaryota</taxon>
        <taxon>Metazoa</taxon>
        <taxon>Ecdysozoa</taxon>
        <taxon>Arthropoda</taxon>
        <taxon>Chelicerata</taxon>
        <taxon>Arachnida</taxon>
        <taxon>Acari</taxon>
        <taxon>Parasitiformes</taxon>
        <taxon>Ixodida</taxon>
        <taxon>Ixodoidea</taxon>
        <taxon>Ixodidae</taxon>
        <taxon>Rhipicephalinae</taxon>
        <taxon>Rhipicephalus</taxon>
        <taxon>Boophilus</taxon>
    </lineage>
</organism>
<name>A0A9J6DZ28_RHIMP</name>
<dbReference type="EMBL" id="JABSTU010000006">
    <property type="protein sequence ID" value="KAH8027350.1"/>
    <property type="molecule type" value="Genomic_DNA"/>
</dbReference>
<reference evidence="1" key="1">
    <citation type="journal article" date="2020" name="Cell">
        <title>Large-Scale Comparative Analyses of Tick Genomes Elucidate Their Genetic Diversity and Vector Capacities.</title>
        <authorList>
            <consortium name="Tick Genome and Microbiome Consortium (TIGMIC)"/>
            <person name="Jia N."/>
            <person name="Wang J."/>
            <person name="Shi W."/>
            <person name="Du L."/>
            <person name="Sun Y."/>
            <person name="Zhan W."/>
            <person name="Jiang J.F."/>
            <person name="Wang Q."/>
            <person name="Zhang B."/>
            <person name="Ji P."/>
            <person name="Bell-Sakyi L."/>
            <person name="Cui X.M."/>
            <person name="Yuan T.T."/>
            <person name="Jiang B.G."/>
            <person name="Yang W.F."/>
            <person name="Lam T.T."/>
            <person name="Chang Q.C."/>
            <person name="Ding S.J."/>
            <person name="Wang X.J."/>
            <person name="Zhu J.G."/>
            <person name="Ruan X.D."/>
            <person name="Zhao L."/>
            <person name="Wei J.T."/>
            <person name="Ye R.Z."/>
            <person name="Que T.C."/>
            <person name="Du C.H."/>
            <person name="Zhou Y.H."/>
            <person name="Cheng J.X."/>
            <person name="Dai P.F."/>
            <person name="Guo W.B."/>
            <person name="Han X.H."/>
            <person name="Huang E.J."/>
            <person name="Li L.F."/>
            <person name="Wei W."/>
            <person name="Gao Y.C."/>
            <person name="Liu J.Z."/>
            <person name="Shao H.Z."/>
            <person name="Wang X."/>
            <person name="Wang C.C."/>
            <person name="Yang T.C."/>
            <person name="Huo Q.B."/>
            <person name="Li W."/>
            <person name="Chen H.Y."/>
            <person name="Chen S.E."/>
            <person name="Zhou L.G."/>
            <person name="Ni X.B."/>
            <person name="Tian J.H."/>
            <person name="Sheng Y."/>
            <person name="Liu T."/>
            <person name="Pan Y.S."/>
            <person name="Xia L.Y."/>
            <person name="Li J."/>
            <person name="Zhao F."/>
            <person name="Cao W.C."/>
        </authorList>
    </citation>
    <scope>NUCLEOTIDE SEQUENCE</scope>
    <source>
        <strain evidence="1">Rmic-2018</strain>
    </source>
</reference>
<proteinExistence type="predicted"/>
<evidence type="ECO:0000313" key="1">
    <source>
        <dbReference type="EMBL" id="KAH8027350.1"/>
    </source>
</evidence>
<reference evidence="1" key="2">
    <citation type="submission" date="2021-09" db="EMBL/GenBank/DDBJ databases">
        <authorList>
            <person name="Jia N."/>
            <person name="Wang J."/>
            <person name="Shi W."/>
            <person name="Du L."/>
            <person name="Sun Y."/>
            <person name="Zhan W."/>
            <person name="Jiang J."/>
            <person name="Wang Q."/>
            <person name="Zhang B."/>
            <person name="Ji P."/>
            <person name="Sakyi L.B."/>
            <person name="Cui X."/>
            <person name="Yuan T."/>
            <person name="Jiang B."/>
            <person name="Yang W."/>
            <person name="Lam T.T.-Y."/>
            <person name="Chang Q."/>
            <person name="Ding S."/>
            <person name="Wang X."/>
            <person name="Zhu J."/>
            <person name="Ruan X."/>
            <person name="Zhao L."/>
            <person name="Wei J."/>
            <person name="Que T."/>
            <person name="Du C."/>
            <person name="Cheng J."/>
            <person name="Dai P."/>
            <person name="Han X."/>
            <person name="Huang E."/>
            <person name="Gao Y."/>
            <person name="Liu J."/>
            <person name="Shao H."/>
            <person name="Ye R."/>
            <person name="Li L."/>
            <person name="Wei W."/>
            <person name="Wang X."/>
            <person name="Wang C."/>
            <person name="Huo Q."/>
            <person name="Li W."/>
            <person name="Guo W."/>
            <person name="Chen H."/>
            <person name="Chen S."/>
            <person name="Zhou L."/>
            <person name="Zhou L."/>
            <person name="Ni X."/>
            <person name="Tian J."/>
            <person name="Zhou Y."/>
            <person name="Sheng Y."/>
            <person name="Liu T."/>
            <person name="Pan Y."/>
            <person name="Xia L."/>
            <person name="Li J."/>
            <person name="Zhao F."/>
            <person name="Cao W."/>
        </authorList>
    </citation>
    <scope>NUCLEOTIDE SEQUENCE</scope>
    <source>
        <strain evidence="1">Rmic-2018</strain>
        <tissue evidence="1">Larvae</tissue>
    </source>
</reference>
<protein>
    <submittedName>
        <fullName evidence="1">Uncharacterized protein</fullName>
    </submittedName>
</protein>
<keyword evidence="2" id="KW-1185">Reference proteome</keyword>
<dbReference type="Proteomes" id="UP000821866">
    <property type="component" value="Chromosome 4"/>
</dbReference>